<gene>
    <name evidence="2" type="ORF">CEXT_738191</name>
</gene>
<dbReference type="Proteomes" id="UP001054945">
    <property type="component" value="Unassembled WGS sequence"/>
</dbReference>
<organism evidence="2 3">
    <name type="scientific">Caerostris extrusa</name>
    <name type="common">Bark spider</name>
    <name type="synonym">Caerostris bankana</name>
    <dbReference type="NCBI Taxonomy" id="172846"/>
    <lineage>
        <taxon>Eukaryota</taxon>
        <taxon>Metazoa</taxon>
        <taxon>Ecdysozoa</taxon>
        <taxon>Arthropoda</taxon>
        <taxon>Chelicerata</taxon>
        <taxon>Arachnida</taxon>
        <taxon>Araneae</taxon>
        <taxon>Araneomorphae</taxon>
        <taxon>Entelegynae</taxon>
        <taxon>Araneoidea</taxon>
        <taxon>Araneidae</taxon>
        <taxon>Caerostris</taxon>
    </lineage>
</organism>
<accession>A0AAV4X6W3</accession>
<evidence type="ECO:0000313" key="2">
    <source>
        <dbReference type="EMBL" id="GIY90294.1"/>
    </source>
</evidence>
<proteinExistence type="predicted"/>
<feature type="compositionally biased region" description="Polar residues" evidence="1">
    <location>
        <begin position="58"/>
        <end position="78"/>
    </location>
</feature>
<evidence type="ECO:0000313" key="3">
    <source>
        <dbReference type="Proteomes" id="UP001054945"/>
    </source>
</evidence>
<reference evidence="2 3" key="1">
    <citation type="submission" date="2021-06" db="EMBL/GenBank/DDBJ databases">
        <title>Caerostris extrusa draft genome.</title>
        <authorList>
            <person name="Kono N."/>
            <person name="Arakawa K."/>
        </authorList>
    </citation>
    <scope>NUCLEOTIDE SEQUENCE [LARGE SCALE GENOMIC DNA]</scope>
</reference>
<keyword evidence="3" id="KW-1185">Reference proteome</keyword>
<evidence type="ECO:0000256" key="1">
    <source>
        <dbReference type="SAM" id="MobiDB-lite"/>
    </source>
</evidence>
<dbReference type="AlphaFoldDB" id="A0AAV4X6W3"/>
<feature type="region of interest" description="Disordered" evidence="1">
    <location>
        <begin position="22"/>
        <end position="78"/>
    </location>
</feature>
<protein>
    <submittedName>
        <fullName evidence="2">Uncharacterized protein</fullName>
    </submittedName>
</protein>
<name>A0AAV4X6W3_CAEEX</name>
<dbReference type="EMBL" id="BPLR01017309">
    <property type="protein sequence ID" value="GIY90294.1"/>
    <property type="molecule type" value="Genomic_DNA"/>
</dbReference>
<comment type="caution">
    <text evidence="2">The sequence shown here is derived from an EMBL/GenBank/DDBJ whole genome shotgun (WGS) entry which is preliminary data.</text>
</comment>
<sequence>MYTAALLGMRGMDAVLTPCKIIPTNKNRGTSMKPLSVTHPKQRRPRRSPSDNEAMTYDPSSSRKPLSKAKSTMVVTTGKNNRKWTVRLMQMRTNKGFFEKSYHCFDMIPE</sequence>